<evidence type="ECO:0000259" key="1">
    <source>
        <dbReference type="Pfam" id="PF07700"/>
    </source>
</evidence>
<protein>
    <submittedName>
        <fullName evidence="2">Heme NO-binding domain-containing protein</fullName>
    </submittedName>
</protein>
<dbReference type="EMBL" id="CP124616">
    <property type="protein sequence ID" value="WGW05601.1"/>
    <property type="molecule type" value="Genomic_DNA"/>
</dbReference>
<accession>A0ABY8QNI5</accession>
<dbReference type="RefSeq" id="WP_282302225.1">
    <property type="nucleotide sequence ID" value="NZ_CP124616.1"/>
</dbReference>
<dbReference type="Gene3D" id="3.90.1520.10">
    <property type="entry name" value="H-NOX domain"/>
    <property type="match status" value="1"/>
</dbReference>
<feature type="domain" description="Heme NO-binding" evidence="1">
    <location>
        <begin position="2"/>
        <end position="158"/>
    </location>
</feature>
<evidence type="ECO:0000313" key="2">
    <source>
        <dbReference type="EMBL" id="WGW05601.1"/>
    </source>
</evidence>
<keyword evidence="3" id="KW-1185">Reference proteome</keyword>
<dbReference type="SUPFAM" id="SSF111126">
    <property type="entry name" value="Ligand-binding domain in the NO signalling and Golgi transport"/>
    <property type="match status" value="1"/>
</dbReference>
<dbReference type="InterPro" id="IPR024096">
    <property type="entry name" value="NO_sig/Golgi_transp_ligand-bd"/>
</dbReference>
<proteinExistence type="predicted"/>
<reference evidence="2 3" key="1">
    <citation type="submission" date="2023-05" db="EMBL/GenBank/DDBJ databases">
        <title>YMD87, complete Genome.</title>
        <authorList>
            <person name="Zhang J."/>
            <person name="Xu X."/>
        </authorList>
    </citation>
    <scope>NUCLEOTIDE SEQUENCE [LARGE SCALE GENOMIC DNA]</scope>
    <source>
        <strain evidence="2 3">YMD87</strain>
    </source>
</reference>
<evidence type="ECO:0000313" key="3">
    <source>
        <dbReference type="Proteomes" id="UP001241605"/>
    </source>
</evidence>
<sequence length="201" mass="22194">MHGLIFKTLQVFVQDTYGQHTWEEIAAEAKLDSADFEAMLSYERKDLKGLVKASERILGKPCSQFLEDIGTYLVSHPNREGLRRLLRFGGVNFIDFLHSLDELPGRARLAVPNLSLPEMELEDIGANHFVLELAGDMPSFGLVMIGVLRAMADDYGTLVLLDHKGLDGDLKQIEITVVETEFAKGRDFELGGRATTAGGTA</sequence>
<dbReference type="PANTHER" id="PTHR45655:SF13">
    <property type="entry name" value="SOLUBLE GUANYLATE CYCLASE GCY-32-RELATED"/>
    <property type="match status" value="1"/>
</dbReference>
<name>A0ABY8QNI5_9RHOB</name>
<dbReference type="PANTHER" id="PTHR45655">
    <property type="entry name" value="GUANYLATE CYCLASE SOLUBLE SUBUNIT BETA-2"/>
    <property type="match status" value="1"/>
</dbReference>
<dbReference type="InterPro" id="IPR011644">
    <property type="entry name" value="Heme_NO-bd"/>
</dbReference>
<dbReference type="InterPro" id="IPR038158">
    <property type="entry name" value="H-NOX_domain_sf"/>
</dbReference>
<dbReference type="Pfam" id="PF07700">
    <property type="entry name" value="HNOB"/>
    <property type="match status" value="1"/>
</dbReference>
<gene>
    <name evidence="2" type="ORF">QF118_08655</name>
</gene>
<dbReference type="Proteomes" id="UP001241605">
    <property type="component" value="Chromosome"/>
</dbReference>
<organism evidence="2 3">
    <name type="scientific">Tropicibacter oceani</name>
    <dbReference type="NCBI Taxonomy" id="3058420"/>
    <lineage>
        <taxon>Bacteria</taxon>
        <taxon>Pseudomonadati</taxon>
        <taxon>Pseudomonadota</taxon>
        <taxon>Alphaproteobacteria</taxon>
        <taxon>Rhodobacterales</taxon>
        <taxon>Roseobacteraceae</taxon>
        <taxon>Tropicibacter</taxon>
    </lineage>
</organism>